<gene>
    <name evidence="12" type="ORF">EDC65_1626</name>
</gene>
<keyword evidence="7" id="KW-0560">Oxidoreductase</keyword>
<dbReference type="GO" id="GO:0008677">
    <property type="term" value="F:2-dehydropantoate 2-reductase activity"/>
    <property type="evidence" value="ECO:0007669"/>
    <property type="project" value="UniProtKB-EC"/>
</dbReference>
<name>A0A3N1M801_9PROT</name>
<dbReference type="InterPro" id="IPR013328">
    <property type="entry name" value="6PGD_dom2"/>
</dbReference>
<reference evidence="12 13" key="1">
    <citation type="submission" date="2018-11" db="EMBL/GenBank/DDBJ databases">
        <title>Genomic Encyclopedia of Type Strains, Phase IV (KMG-IV): sequencing the most valuable type-strain genomes for metagenomic binning, comparative biology and taxonomic classification.</title>
        <authorList>
            <person name="Goeker M."/>
        </authorList>
    </citation>
    <scope>NUCLEOTIDE SEQUENCE [LARGE SCALE GENOMIC DNA]</scope>
    <source>
        <strain evidence="12 13">DSM 5900</strain>
    </source>
</reference>
<organism evidence="12 13">
    <name type="scientific">Stella humosa</name>
    <dbReference type="NCBI Taxonomy" id="94"/>
    <lineage>
        <taxon>Bacteria</taxon>
        <taxon>Pseudomonadati</taxon>
        <taxon>Pseudomonadota</taxon>
        <taxon>Alphaproteobacteria</taxon>
        <taxon>Rhodospirillales</taxon>
        <taxon>Stellaceae</taxon>
        <taxon>Stella</taxon>
    </lineage>
</organism>
<dbReference type="NCBIfam" id="TIGR00745">
    <property type="entry name" value="apbA_panE"/>
    <property type="match status" value="1"/>
</dbReference>
<dbReference type="EMBL" id="RJKX01000013">
    <property type="protein sequence ID" value="ROP99837.1"/>
    <property type="molecule type" value="Genomic_DNA"/>
</dbReference>
<dbReference type="InterPro" id="IPR008927">
    <property type="entry name" value="6-PGluconate_DH-like_C_sf"/>
</dbReference>
<proteinExistence type="inferred from homology"/>
<protein>
    <recommendedName>
        <fullName evidence="4">2-dehydropantoate 2-reductase</fullName>
        <ecNumber evidence="3">1.1.1.169</ecNumber>
    </recommendedName>
    <alternativeName>
        <fullName evidence="8">Ketopantoate reductase</fullName>
    </alternativeName>
</protein>
<dbReference type="Pfam" id="PF02558">
    <property type="entry name" value="ApbA"/>
    <property type="match status" value="1"/>
</dbReference>
<comment type="catalytic activity">
    <reaction evidence="9">
        <text>(R)-pantoate + NADP(+) = 2-dehydropantoate + NADPH + H(+)</text>
        <dbReference type="Rhea" id="RHEA:16233"/>
        <dbReference type="ChEBI" id="CHEBI:11561"/>
        <dbReference type="ChEBI" id="CHEBI:15378"/>
        <dbReference type="ChEBI" id="CHEBI:15980"/>
        <dbReference type="ChEBI" id="CHEBI:57783"/>
        <dbReference type="ChEBI" id="CHEBI:58349"/>
        <dbReference type="EC" id="1.1.1.169"/>
    </reaction>
</comment>
<dbReference type="Gene3D" id="3.40.50.720">
    <property type="entry name" value="NAD(P)-binding Rossmann-like Domain"/>
    <property type="match status" value="1"/>
</dbReference>
<accession>A0A3N1M801</accession>
<dbReference type="RefSeq" id="WP_123689182.1">
    <property type="nucleotide sequence ID" value="NZ_AP019700.1"/>
</dbReference>
<comment type="similarity">
    <text evidence="2">Belongs to the ketopantoate reductase family.</text>
</comment>
<keyword evidence="13" id="KW-1185">Reference proteome</keyword>
<dbReference type="Proteomes" id="UP000278222">
    <property type="component" value="Unassembled WGS sequence"/>
</dbReference>
<keyword evidence="6" id="KW-0521">NADP</keyword>
<dbReference type="UniPathway" id="UPA00028">
    <property type="reaction ID" value="UER00004"/>
</dbReference>
<dbReference type="Gene3D" id="1.10.1040.10">
    <property type="entry name" value="N-(1-d-carboxylethyl)-l-norvaline Dehydrogenase, domain 2"/>
    <property type="match status" value="1"/>
</dbReference>
<evidence type="ECO:0000256" key="2">
    <source>
        <dbReference type="ARBA" id="ARBA00007870"/>
    </source>
</evidence>
<evidence type="ECO:0000256" key="6">
    <source>
        <dbReference type="ARBA" id="ARBA00022857"/>
    </source>
</evidence>
<dbReference type="GO" id="GO:0015940">
    <property type="term" value="P:pantothenate biosynthetic process"/>
    <property type="evidence" value="ECO:0007669"/>
    <property type="project" value="UniProtKB-UniPathway"/>
</dbReference>
<dbReference type="InterPro" id="IPR050838">
    <property type="entry name" value="Ketopantoate_reductase"/>
</dbReference>
<dbReference type="AlphaFoldDB" id="A0A3N1M801"/>
<dbReference type="PANTHER" id="PTHR43765">
    <property type="entry name" value="2-DEHYDROPANTOATE 2-REDUCTASE-RELATED"/>
    <property type="match status" value="1"/>
</dbReference>
<evidence type="ECO:0000256" key="9">
    <source>
        <dbReference type="ARBA" id="ARBA00048793"/>
    </source>
</evidence>
<evidence type="ECO:0000256" key="8">
    <source>
        <dbReference type="ARBA" id="ARBA00032024"/>
    </source>
</evidence>
<comment type="caution">
    <text evidence="12">The sequence shown here is derived from an EMBL/GenBank/DDBJ whole genome shotgun (WGS) entry which is preliminary data.</text>
</comment>
<dbReference type="GO" id="GO:0005737">
    <property type="term" value="C:cytoplasm"/>
    <property type="evidence" value="ECO:0007669"/>
    <property type="project" value="TreeGrafter"/>
</dbReference>
<dbReference type="EC" id="1.1.1.169" evidence="3"/>
<feature type="domain" description="Ketopantoate reductase C-terminal" evidence="11">
    <location>
        <begin position="190"/>
        <end position="334"/>
    </location>
</feature>
<comment type="pathway">
    <text evidence="1">Cofactor biosynthesis; (R)-pantothenate biosynthesis; (R)-pantoate from 3-methyl-2-oxobutanoate: step 2/2.</text>
</comment>
<evidence type="ECO:0000256" key="7">
    <source>
        <dbReference type="ARBA" id="ARBA00023002"/>
    </source>
</evidence>
<dbReference type="InterPro" id="IPR013752">
    <property type="entry name" value="KPA_reductase"/>
</dbReference>
<sequence length="352" mass="37667">MTKIAIVGAGAVGCYAGAHMVRAGEDVTFLDAWPAHVEHMRAHGIRVTGVTAEEEFTVPVRALHLTDAQQLAKEAPVDIAFVCVKSYDTEWATTLIRQYLAPGGFVVSLQNCMNEERVASVVGWGKTVGCIASKISVELFEPGHVHRGVEKGGAGYTIFRVGEVHGRITPRVEAVCRLVGLSDSAKVTTNLWGERWSKLVANSMQNGLSACTGLSGNAMIRDDVIRRFAVRLGSEAVQVGQALGYVLEDILNIKPETLAAAGNGDASALQAAEDILMAGAKKRAEGQRPSMGQDMAKGRRTEIGFLNGFVVERGQEIGIDARANAVLTDLVQRVERGELAQDPAHITGLRLN</sequence>
<keyword evidence="5" id="KW-0566">Pantothenate biosynthesis</keyword>
<evidence type="ECO:0000259" key="11">
    <source>
        <dbReference type="Pfam" id="PF08546"/>
    </source>
</evidence>
<evidence type="ECO:0000256" key="4">
    <source>
        <dbReference type="ARBA" id="ARBA00019465"/>
    </source>
</evidence>
<dbReference type="OrthoDB" id="247668at2"/>
<dbReference type="Pfam" id="PF08546">
    <property type="entry name" value="ApbA_C"/>
    <property type="match status" value="1"/>
</dbReference>
<dbReference type="GO" id="GO:0050661">
    <property type="term" value="F:NADP binding"/>
    <property type="evidence" value="ECO:0007669"/>
    <property type="project" value="TreeGrafter"/>
</dbReference>
<dbReference type="SUPFAM" id="SSF51735">
    <property type="entry name" value="NAD(P)-binding Rossmann-fold domains"/>
    <property type="match status" value="1"/>
</dbReference>
<evidence type="ECO:0000256" key="1">
    <source>
        <dbReference type="ARBA" id="ARBA00004994"/>
    </source>
</evidence>
<evidence type="ECO:0000313" key="12">
    <source>
        <dbReference type="EMBL" id="ROP99837.1"/>
    </source>
</evidence>
<evidence type="ECO:0000256" key="3">
    <source>
        <dbReference type="ARBA" id="ARBA00013014"/>
    </source>
</evidence>
<dbReference type="InterPro" id="IPR003710">
    <property type="entry name" value="ApbA"/>
</dbReference>
<feature type="domain" description="Ketopantoate reductase N-terminal" evidence="10">
    <location>
        <begin position="4"/>
        <end position="147"/>
    </location>
</feature>
<evidence type="ECO:0000259" key="10">
    <source>
        <dbReference type="Pfam" id="PF02558"/>
    </source>
</evidence>
<dbReference type="SUPFAM" id="SSF48179">
    <property type="entry name" value="6-phosphogluconate dehydrogenase C-terminal domain-like"/>
    <property type="match status" value="1"/>
</dbReference>
<dbReference type="PANTHER" id="PTHR43765:SF2">
    <property type="entry name" value="2-DEHYDROPANTOATE 2-REDUCTASE"/>
    <property type="match status" value="1"/>
</dbReference>
<dbReference type="InterPro" id="IPR013332">
    <property type="entry name" value="KPR_N"/>
</dbReference>
<evidence type="ECO:0000256" key="5">
    <source>
        <dbReference type="ARBA" id="ARBA00022655"/>
    </source>
</evidence>
<dbReference type="InterPro" id="IPR036291">
    <property type="entry name" value="NAD(P)-bd_dom_sf"/>
</dbReference>
<evidence type="ECO:0000313" key="13">
    <source>
        <dbReference type="Proteomes" id="UP000278222"/>
    </source>
</evidence>